<dbReference type="Proteomes" id="UP000316331">
    <property type="component" value="Unassembled WGS sequence"/>
</dbReference>
<proteinExistence type="predicted"/>
<dbReference type="Pfam" id="PF13350">
    <property type="entry name" value="Y_phosphatase3"/>
    <property type="match status" value="1"/>
</dbReference>
<dbReference type="InterPro" id="IPR026893">
    <property type="entry name" value="Tyr/Ser_Pase_IphP-type"/>
</dbReference>
<keyword evidence="2" id="KW-1185">Reference proteome</keyword>
<dbReference type="GO" id="GO:0004721">
    <property type="term" value="F:phosphoprotein phosphatase activity"/>
    <property type="evidence" value="ECO:0007669"/>
    <property type="project" value="InterPro"/>
</dbReference>
<dbReference type="Gene3D" id="3.90.190.10">
    <property type="entry name" value="Protein tyrosine phosphatase superfamily"/>
    <property type="match status" value="1"/>
</dbReference>
<dbReference type="SUPFAM" id="SSF52799">
    <property type="entry name" value="(Phosphotyrosine protein) phosphatases II"/>
    <property type="match status" value="1"/>
</dbReference>
<reference evidence="1 2" key="1">
    <citation type="submission" date="2019-06" db="EMBL/GenBank/DDBJ databases">
        <title>Sequencing the genomes of 1000 actinobacteria strains.</title>
        <authorList>
            <person name="Klenk H.-P."/>
        </authorList>
    </citation>
    <scope>NUCLEOTIDE SEQUENCE [LARGE SCALE GENOMIC DNA]</scope>
    <source>
        <strain evidence="1 2">DSM 103495</strain>
    </source>
</reference>
<gene>
    <name evidence="1" type="ORF">FB390_6038</name>
</gene>
<accession>A0A543EW97</accession>
<comment type="caution">
    <text evidence="1">The sequence shown here is derived from an EMBL/GenBank/DDBJ whole genome shotgun (WGS) entry which is preliminary data.</text>
</comment>
<dbReference type="AlphaFoldDB" id="A0A543EW97"/>
<name>A0A543EW97_9NOCA</name>
<sequence>MGGLEIPVSGWECGKLRGSLERVLVSPGMKISFIALIGAAFSALALVSTPLPPSAVAEPTVEASATRIELQGAVNVRDIGGYRTYDGARVKSGKAFRADSLEKLTEADVQKLGTLNLRAAVDLRTPAEVQFAGPDKLPAGVQAVARPIDDTGLFQQMLQAIQSRDPQKQEELLGGGRAEQIMAGVYRSFLSEASRNAFGQTIRDLANSDRATLYHCTAGKDRTGWLTYVVLRAVGVPESTARQDYLLSNQYRAAADAKLREQVKQAGLMQNPDLLIPLQEVRDAYLNTAIQQMEQSYGDFGKFLTQGLGLDPGTILKLRKNLVS</sequence>
<dbReference type="InterPro" id="IPR029021">
    <property type="entry name" value="Prot-tyrosine_phosphatase-like"/>
</dbReference>
<dbReference type="EMBL" id="VFPG01000002">
    <property type="protein sequence ID" value="TQM25870.1"/>
    <property type="molecule type" value="Genomic_DNA"/>
</dbReference>
<evidence type="ECO:0000313" key="1">
    <source>
        <dbReference type="EMBL" id="TQM25870.1"/>
    </source>
</evidence>
<organism evidence="1 2">
    <name type="scientific">Nocardia bhagyanarayanae</name>
    <dbReference type="NCBI Taxonomy" id="1215925"/>
    <lineage>
        <taxon>Bacteria</taxon>
        <taxon>Bacillati</taxon>
        <taxon>Actinomycetota</taxon>
        <taxon>Actinomycetes</taxon>
        <taxon>Mycobacteriales</taxon>
        <taxon>Nocardiaceae</taxon>
        <taxon>Nocardia</taxon>
    </lineage>
</organism>
<evidence type="ECO:0000313" key="2">
    <source>
        <dbReference type="Proteomes" id="UP000316331"/>
    </source>
</evidence>
<protein>
    <submittedName>
        <fullName evidence="1">Protein-tyrosine phosphatase</fullName>
    </submittedName>
</protein>